<gene>
    <name evidence="2" type="ORF">Q9L42_012965</name>
</gene>
<protein>
    <submittedName>
        <fullName evidence="2">Uncharacterized protein</fullName>
    </submittedName>
</protein>
<sequence length="145" mass="16191">MEISDLIKILFGAVLGVGLTLIVDWVRLYREKKFLSKSLSAEVSVILEHLRPFATTEAKVFSKTELPSLTPLPVSAIGVMPISISMKVMKAHWAIKLANEHRLLAIEAEKNGQSDALNIYASIYMEWLKKAYGYIQNLAEDLPSC</sequence>
<feature type="transmembrane region" description="Helical" evidence="1">
    <location>
        <begin position="6"/>
        <end position="26"/>
    </location>
</feature>
<keyword evidence="1" id="KW-0472">Membrane</keyword>
<proteinExistence type="predicted"/>
<dbReference type="EMBL" id="CP157743">
    <property type="protein sequence ID" value="XBS19277.1"/>
    <property type="molecule type" value="Genomic_DNA"/>
</dbReference>
<accession>A0AAU7NQP7</accession>
<evidence type="ECO:0000313" key="2">
    <source>
        <dbReference type="EMBL" id="XBS19277.1"/>
    </source>
</evidence>
<dbReference type="Proteomes" id="UP001225378">
    <property type="component" value="Chromosome"/>
</dbReference>
<name>A0AAU7NQP7_9GAMM</name>
<dbReference type="KEGG" id="mech:Q9L42_012965"/>
<evidence type="ECO:0000256" key="1">
    <source>
        <dbReference type="SAM" id="Phobius"/>
    </source>
</evidence>
<keyword evidence="1" id="KW-1133">Transmembrane helix</keyword>
<organism evidence="2 3">
    <name type="scientific">Methylomarinum roseum</name>
    <dbReference type="NCBI Taxonomy" id="3067653"/>
    <lineage>
        <taxon>Bacteria</taxon>
        <taxon>Pseudomonadati</taxon>
        <taxon>Pseudomonadota</taxon>
        <taxon>Gammaproteobacteria</taxon>
        <taxon>Methylococcales</taxon>
        <taxon>Methylococcaceae</taxon>
        <taxon>Methylomarinum</taxon>
    </lineage>
</organism>
<dbReference type="AlphaFoldDB" id="A0AAU7NQP7"/>
<evidence type="ECO:0000313" key="3">
    <source>
        <dbReference type="Proteomes" id="UP001225378"/>
    </source>
</evidence>
<dbReference type="RefSeq" id="WP_305907970.1">
    <property type="nucleotide sequence ID" value="NZ_CP157743.1"/>
</dbReference>
<reference evidence="2 3" key="1">
    <citation type="journal article" date="2024" name="Microbiology">
        <title>Methylomarinum rosea sp. nov., a novel halophilic methanotrophic bacterium from the hypersaline Lake Elton.</title>
        <authorList>
            <person name="Suleimanov R.Z."/>
            <person name="Oshkin I.Y."/>
            <person name="Danilova O.V."/>
            <person name="Suzina N.E."/>
            <person name="Dedysh S.N."/>
        </authorList>
    </citation>
    <scope>NUCLEOTIDE SEQUENCE [LARGE SCALE GENOMIC DNA]</scope>
    <source>
        <strain evidence="2 3">Ch1-1</strain>
    </source>
</reference>
<keyword evidence="3" id="KW-1185">Reference proteome</keyword>
<keyword evidence="1" id="KW-0812">Transmembrane</keyword>